<evidence type="ECO:0000313" key="6">
    <source>
        <dbReference type="Proteomes" id="UP000071859"/>
    </source>
</evidence>
<dbReference type="GO" id="GO:0003677">
    <property type="term" value="F:DNA binding"/>
    <property type="evidence" value="ECO:0007669"/>
    <property type="project" value="InterPro"/>
</dbReference>
<dbReference type="RefSeq" id="WP_062609638.1">
    <property type="nucleotide sequence ID" value="NZ_FCOX02000040.1"/>
</dbReference>
<proteinExistence type="predicted"/>
<dbReference type="InterPro" id="IPR011010">
    <property type="entry name" value="DNA_brk_join_enz"/>
</dbReference>
<dbReference type="SUPFAM" id="SSF56349">
    <property type="entry name" value="DNA breaking-rejoining enzymes"/>
    <property type="match status" value="1"/>
</dbReference>
<dbReference type="Proteomes" id="UP000071859">
    <property type="component" value="Unassembled WGS sequence"/>
</dbReference>
<dbReference type="OrthoDB" id="662444at2"/>
<evidence type="ECO:0000259" key="4">
    <source>
        <dbReference type="PROSITE" id="PS51898"/>
    </source>
</evidence>
<gene>
    <name evidence="5" type="ORF">AWB78_05839</name>
</gene>
<organism evidence="5 6">
    <name type="scientific">Caballeronia calidae</name>
    <dbReference type="NCBI Taxonomy" id="1777139"/>
    <lineage>
        <taxon>Bacteria</taxon>
        <taxon>Pseudomonadati</taxon>
        <taxon>Pseudomonadota</taxon>
        <taxon>Betaproteobacteria</taxon>
        <taxon>Burkholderiales</taxon>
        <taxon>Burkholderiaceae</taxon>
        <taxon>Caballeronia</taxon>
    </lineage>
</organism>
<name>A0A158DYX8_9BURK</name>
<reference evidence="5" key="1">
    <citation type="submission" date="2016-01" db="EMBL/GenBank/DDBJ databases">
        <authorList>
            <person name="Peeters C."/>
        </authorList>
    </citation>
    <scope>NUCLEOTIDE SEQUENCE</scope>
    <source>
        <strain evidence="5">LMG 29321</strain>
    </source>
</reference>
<keyword evidence="6" id="KW-1185">Reference proteome</keyword>
<evidence type="ECO:0000256" key="2">
    <source>
        <dbReference type="ARBA" id="ARBA00022908"/>
    </source>
</evidence>
<dbReference type="InterPro" id="IPR002104">
    <property type="entry name" value="Integrase_catalytic"/>
</dbReference>
<keyword evidence="3" id="KW-0233">DNA recombination</keyword>
<keyword evidence="2" id="KW-0229">DNA integration</keyword>
<dbReference type="PANTHER" id="PTHR30349">
    <property type="entry name" value="PHAGE INTEGRASE-RELATED"/>
    <property type="match status" value="1"/>
</dbReference>
<dbReference type="InterPro" id="IPR050090">
    <property type="entry name" value="Tyrosine_recombinase_XerCD"/>
</dbReference>
<evidence type="ECO:0000256" key="1">
    <source>
        <dbReference type="ARBA" id="ARBA00022829"/>
    </source>
</evidence>
<dbReference type="PANTHER" id="PTHR30349:SF81">
    <property type="entry name" value="TYROSINE RECOMBINASE XERC"/>
    <property type="match status" value="1"/>
</dbReference>
<feature type="domain" description="Tyr recombinase" evidence="4">
    <location>
        <begin position="105"/>
        <end position="305"/>
    </location>
</feature>
<dbReference type="GO" id="GO:0006310">
    <property type="term" value="P:DNA recombination"/>
    <property type="evidence" value="ECO:0007669"/>
    <property type="project" value="UniProtKB-KW"/>
</dbReference>
<evidence type="ECO:0000256" key="3">
    <source>
        <dbReference type="ARBA" id="ARBA00023172"/>
    </source>
</evidence>
<dbReference type="InterPro" id="IPR013762">
    <property type="entry name" value="Integrase-like_cat_sf"/>
</dbReference>
<dbReference type="GO" id="GO:0007059">
    <property type="term" value="P:chromosome segregation"/>
    <property type="evidence" value="ECO:0007669"/>
    <property type="project" value="UniProtKB-KW"/>
</dbReference>
<protein>
    <submittedName>
        <fullName evidence="5">Integrase family protein</fullName>
    </submittedName>
</protein>
<comment type="caution">
    <text evidence="5">The sequence shown here is derived from an EMBL/GenBank/DDBJ whole genome shotgun (WGS) entry which is preliminary data.</text>
</comment>
<accession>A0A158DYX8</accession>
<dbReference type="Gene3D" id="1.10.443.10">
    <property type="entry name" value="Intergrase catalytic core"/>
    <property type="match status" value="1"/>
</dbReference>
<dbReference type="PROSITE" id="PS51898">
    <property type="entry name" value="TYR_RECOMBINASE"/>
    <property type="match status" value="1"/>
</dbReference>
<evidence type="ECO:0000313" key="5">
    <source>
        <dbReference type="EMBL" id="SAK99851.1"/>
    </source>
</evidence>
<dbReference type="Pfam" id="PF00589">
    <property type="entry name" value="Phage_integrase"/>
    <property type="match status" value="1"/>
</dbReference>
<keyword evidence="1" id="KW-0159">Chromosome partition</keyword>
<dbReference type="AlphaFoldDB" id="A0A158DYX8"/>
<dbReference type="GO" id="GO:0015074">
    <property type="term" value="P:DNA integration"/>
    <property type="evidence" value="ECO:0007669"/>
    <property type="project" value="UniProtKB-KW"/>
</dbReference>
<dbReference type="EMBL" id="FCOX02000040">
    <property type="protein sequence ID" value="SAK99851.1"/>
    <property type="molecule type" value="Genomic_DNA"/>
</dbReference>
<sequence length="316" mass="36220">MNAPQPWTERIEGYLAYRRNAGFNIVGDSPRLRQFGRFADQQIPPHSHLLVELAVAWARSTKRDQHFTWARRLELLRGFARYWQRFDPVTEVPPGRLLGRAYRRLTPHIFTQQEVSMLMAATAGLQPRDGLRPATCKTMFGLLAASGLRPIEATRLMRSDVDLDQGLLLVKEAKGHRSRLIPLHPSTTEALRTYAQQRDRLVRQPSSDRFFLLDKGMPVGVPTLQCALETLCRRLGWLPRGDYTHHRCYDFRHSFVANSLLCSDRRGIDVDHAILALSTYLGHTSVAHTYWYCTAVPELMALIGERFHRYAQGEST</sequence>